<dbReference type="Gene3D" id="3.60.21.10">
    <property type="match status" value="1"/>
</dbReference>
<dbReference type="RefSeq" id="WP_017741205.1">
    <property type="nucleotide sequence ID" value="NZ_KQ976354.1"/>
</dbReference>
<evidence type="ECO:0000259" key="2">
    <source>
        <dbReference type="Pfam" id="PF13448"/>
    </source>
</evidence>
<dbReference type="InterPro" id="IPR029052">
    <property type="entry name" value="Metallo-depent_PP-like"/>
</dbReference>
<dbReference type="PRINTS" id="PR01607">
    <property type="entry name" value="APYRASEFAMLY"/>
</dbReference>
<dbReference type="EMBL" id="ANNX02000012">
    <property type="protein sequence ID" value="KYC43932.1"/>
    <property type="molecule type" value="Genomic_DNA"/>
</dbReference>
<dbReference type="GO" id="GO:0009166">
    <property type="term" value="P:nucleotide catabolic process"/>
    <property type="evidence" value="ECO:0007669"/>
    <property type="project" value="InterPro"/>
</dbReference>
<dbReference type="AlphaFoldDB" id="A0A139XH40"/>
<dbReference type="OrthoDB" id="9768561at2"/>
<evidence type="ECO:0000259" key="1">
    <source>
        <dbReference type="Pfam" id="PF02872"/>
    </source>
</evidence>
<evidence type="ECO:0000313" key="3">
    <source>
        <dbReference type="EMBL" id="KYC43932.1"/>
    </source>
</evidence>
<dbReference type="Proteomes" id="UP000076925">
    <property type="component" value="Unassembled WGS sequence"/>
</dbReference>
<dbReference type="GO" id="GO:0008768">
    <property type="term" value="F:UDP-sugar diphosphatase activity"/>
    <property type="evidence" value="ECO:0007669"/>
    <property type="project" value="TreeGrafter"/>
</dbReference>
<proteinExistence type="predicted"/>
<dbReference type="InterPro" id="IPR008334">
    <property type="entry name" value="5'-Nucleotdase_C"/>
</dbReference>
<protein>
    <submittedName>
        <fullName evidence="3">Bifunctional metallophosphatase/5'-nucleotidase</fullName>
    </submittedName>
</protein>
<comment type="caution">
    <text evidence="3">The sequence shown here is derived from an EMBL/GenBank/DDBJ whole genome shotgun (WGS) entry which is preliminary data.</text>
</comment>
<feature type="domain" description="5'-Nucleotidase C-terminal" evidence="1">
    <location>
        <begin position="390"/>
        <end position="599"/>
    </location>
</feature>
<keyword evidence="4" id="KW-1185">Reference proteome</keyword>
<dbReference type="Pfam" id="PF13448">
    <property type="entry name" value="DUF4114"/>
    <property type="match status" value="1"/>
</dbReference>
<feature type="domain" description="DUF4114" evidence="2">
    <location>
        <begin position="934"/>
        <end position="1011"/>
    </location>
</feature>
<dbReference type="SUPFAM" id="SSF56300">
    <property type="entry name" value="Metallo-dependent phosphatases"/>
    <property type="match status" value="1"/>
</dbReference>
<organism evidence="3 4">
    <name type="scientific">Scytonema hofmannii PCC 7110</name>
    <dbReference type="NCBI Taxonomy" id="128403"/>
    <lineage>
        <taxon>Bacteria</taxon>
        <taxon>Bacillati</taxon>
        <taxon>Cyanobacteriota</taxon>
        <taxon>Cyanophyceae</taxon>
        <taxon>Nostocales</taxon>
        <taxon>Scytonemataceae</taxon>
        <taxon>Scytonema</taxon>
    </lineage>
</organism>
<dbReference type="Pfam" id="PF02872">
    <property type="entry name" value="5_nucleotid_C"/>
    <property type="match status" value="1"/>
</dbReference>
<dbReference type="SUPFAM" id="SSF55816">
    <property type="entry name" value="5'-nucleotidase (syn. UDP-sugar hydrolase), C-terminal domain"/>
    <property type="match status" value="1"/>
</dbReference>
<dbReference type="STRING" id="128403.WA1_01915"/>
<dbReference type="InterPro" id="IPR006179">
    <property type="entry name" value="5_nucleotidase/apyrase"/>
</dbReference>
<dbReference type="InterPro" id="IPR036907">
    <property type="entry name" value="5'-Nucleotdase_C_sf"/>
</dbReference>
<dbReference type="InterPro" id="IPR025193">
    <property type="entry name" value="DUF4114"/>
</dbReference>
<sequence>MAFTLQILHASDFEAGIPALNDAVGFSAVVNRLRTDSRLPSTVLANTLTLSSGDNYIPGAFLNASSDPSLNNIGGLGSSSGPVAGRGDIGILNAIGIQASALGNHEFDLGVGQVAGLIRTGSGNPGTNFPYLSTNLNFAPETQPGGNLSNNDLASNQNTAEASTIKGKLAKGTVITLPGADGILGNGDDQKIGIVGATTPTLPNISSPGRIGVSPANPTDYAALAAEIQTSVDALKNTGINKIVLLAHMQQLNIERDELAPRLRDVDVIIAGGSNTLLSDANDPLRAGDTSRGEYPILKTSASGQPVLVVNTDGNYKYVGRLVFEFDDNGVINLNSLNSNVNGAYATDEAGVDRIYGSDVNPRAVANPNVVAITDALRGVIGSKDNNSFGKTTVFLNGTRNDVRTQETNFGNLTADANLAIARNTDPTVVVSLKNGGGIRDNVGVISESAGGVNTDDFRRLPPQPNPIAPNKQTGDISQLDIENALRFNNGLTVVSVTAAELRLIMEHSVAGTREGATPGQFPQVGGLSFSFDPSRTAVRFDNNGNATTQGERIRSLAIRDQSDRITDEVVRNGQVVGDPNRLIRLVTLNFLANAGSGTPGVGGDGYPIPRFAKNRVDLVQQTLTGSATFANNGSEQDALAEYLLTNYRTNPYSVEDVGIRQDGRIQNLSQRSDSVFATPGLTKQSNNLFTFSNIFSPSNLEVNLVSRDVTNVNEIGVFVVDDNQGRVNGIAPGQAGYLQAALSRAEVVFSVLTDGFGFENPTRLLNFGAGNQQLMFYLVQNSSTDTVLSELRAGKTPGNVLLATSDKLQVADGSSGTFNLNWEDGSDNDYDDIRLRVQTSNRNIPQRVIQERAELLDLRFSGNAQASFSVNSSADYRNFVGFYRVADLDGGIDRDGNGTADLRPGDAGYAQAAIQGSVFNVGSNGASGVNLTGGALYAPFIIANATVADFLAQNPTNQASGNVKAYFAYLGANPDGVDHIRLLGNNTFGYEDLPGGGDLDYNDIVLQVNFT</sequence>
<dbReference type="GO" id="GO:0008253">
    <property type="term" value="F:5'-nucleotidase activity"/>
    <property type="evidence" value="ECO:0007669"/>
    <property type="project" value="TreeGrafter"/>
</dbReference>
<gene>
    <name evidence="3" type="ORF">WA1_01915</name>
</gene>
<dbReference type="Gene3D" id="3.90.780.10">
    <property type="entry name" value="5'-Nucleotidase, C-terminal domain"/>
    <property type="match status" value="1"/>
</dbReference>
<dbReference type="PANTHER" id="PTHR11575">
    <property type="entry name" value="5'-NUCLEOTIDASE-RELATED"/>
    <property type="match status" value="1"/>
</dbReference>
<evidence type="ECO:0000313" key="4">
    <source>
        <dbReference type="Proteomes" id="UP000076925"/>
    </source>
</evidence>
<accession>A0A139XH40</accession>
<name>A0A139XH40_9CYAN</name>
<dbReference type="GO" id="GO:0030288">
    <property type="term" value="C:outer membrane-bounded periplasmic space"/>
    <property type="evidence" value="ECO:0007669"/>
    <property type="project" value="TreeGrafter"/>
</dbReference>
<reference evidence="3 4" key="1">
    <citation type="journal article" date="2013" name="Genome Biol. Evol.">
        <title>Genomes of Stigonematalean cyanobacteria (subsection V) and the evolution of oxygenic photosynthesis from prokaryotes to plastids.</title>
        <authorList>
            <person name="Dagan T."/>
            <person name="Roettger M."/>
            <person name="Stucken K."/>
            <person name="Landan G."/>
            <person name="Koch R."/>
            <person name="Major P."/>
            <person name="Gould S.B."/>
            <person name="Goremykin V.V."/>
            <person name="Rippka R."/>
            <person name="Tandeau de Marsac N."/>
            <person name="Gugger M."/>
            <person name="Lockhart P.J."/>
            <person name="Allen J.F."/>
            <person name="Brune I."/>
            <person name="Maus I."/>
            <person name="Puhler A."/>
            <person name="Martin W.F."/>
        </authorList>
    </citation>
    <scope>NUCLEOTIDE SEQUENCE [LARGE SCALE GENOMIC DNA]</scope>
    <source>
        <strain evidence="3 4">PCC 7110</strain>
    </source>
</reference>
<dbReference type="PANTHER" id="PTHR11575:SF24">
    <property type="entry name" value="5'-NUCLEOTIDASE"/>
    <property type="match status" value="1"/>
</dbReference>